<dbReference type="InterPro" id="IPR020422">
    <property type="entry name" value="TYR_PHOSPHATASE_DUAL_dom"/>
</dbReference>
<organism evidence="3">
    <name type="scientific">Bellilinea caldifistulae</name>
    <dbReference type="NCBI Taxonomy" id="360411"/>
    <lineage>
        <taxon>Bacteria</taxon>
        <taxon>Bacillati</taxon>
        <taxon>Chloroflexota</taxon>
        <taxon>Anaerolineae</taxon>
        <taxon>Anaerolineales</taxon>
        <taxon>Anaerolineaceae</taxon>
        <taxon>Bellilinea</taxon>
    </lineage>
</organism>
<dbReference type="AlphaFoldDB" id="A0A7C4KZK6"/>
<gene>
    <name evidence="3" type="ORF">ENT17_05915</name>
</gene>
<dbReference type="Gene3D" id="3.90.190.10">
    <property type="entry name" value="Protein tyrosine phosphatase superfamily"/>
    <property type="match status" value="1"/>
</dbReference>
<name>A0A7C4KZK6_9CHLR</name>
<evidence type="ECO:0000259" key="1">
    <source>
        <dbReference type="PROSITE" id="PS50054"/>
    </source>
</evidence>
<evidence type="ECO:0000259" key="2">
    <source>
        <dbReference type="PROSITE" id="PS50056"/>
    </source>
</evidence>
<protein>
    <submittedName>
        <fullName evidence="3">Protein phosphatase</fullName>
    </submittedName>
</protein>
<dbReference type="SUPFAM" id="SSF52799">
    <property type="entry name" value="(Phosphotyrosine protein) phosphatases II"/>
    <property type="match status" value="1"/>
</dbReference>
<accession>A0A7C4KZK6</accession>
<feature type="domain" description="Tyrosine specific protein phosphatases" evidence="2">
    <location>
        <begin position="117"/>
        <end position="184"/>
    </location>
</feature>
<dbReference type="EMBL" id="DSXR01000057">
    <property type="protein sequence ID" value="HGS87140.1"/>
    <property type="molecule type" value="Genomic_DNA"/>
</dbReference>
<dbReference type="PROSITE" id="PS50056">
    <property type="entry name" value="TYR_PHOSPHATASE_2"/>
    <property type="match status" value="1"/>
</dbReference>
<dbReference type="PROSITE" id="PS50054">
    <property type="entry name" value="TYR_PHOSPHATASE_DUAL"/>
    <property type="match status" value="1"/>
</dbReference>
<dbReference type="InterPro" id="IPR029021">
    <property type="entry name" value="Prot-tyrosine_phosphatase-like"/>
</dbReference>
<feature type="domain" description="Tyrosine-protein phosphatase" evidence="1">
    <location>
        <begin position="53"/>
        <end position="195"/>
    </location>
</feature>
<dbReference type="Pfam" id="PF22785">
    <property type="entry name" value="Tc-R-P"/>
    <property type="match status" value="1"/>
</dbReference>
<dbReference type="PANTHER" id="PTHR47216:SF4">
    <property type="entry name" value="OS01G0859400 PROTEIN"/>
    <property type="match status" value="1"/>
</dbReference>
<sequence>MVEIEGKADREASLTFVKFVRLFRIRLVTQGVKATLWWMFNVFNRVVLDRPLRAQCEITPHLFVGAQFRRRGWRILQGWGINGVINMRAEFDDRQLGLALPNYLHLPTVDDNAPSLQDLHAGVAFYRRIKANGGKVYIHCGAGVGRAPTMAAACLIAEGFTPEAAWEKIRQVRIFIRPTRVQQEQIQRFAEMQAQQ</sequence>
<dbReference type="SMART" id="SM00195">
    <property type="entry name" value="DSPc"/>
    <property type="match status" value="1"/>
</dbReference>
<dbReference type="PANTHER" id="PTHR47216">
    <property type="match status" value="1"/>
</dbReference>
<proteinExistence type="predicted"/>
<reference evidence="3" key="1">
    <citation type="journal article" date="2020" name="mSystems">
        <title>Genome- and Community-Level Interaction Insights into Carbon Utilization and Element Cycling Functions of Hydrothermarchaeota in Hydrothermal Sediment.</title>
        <authorList>
            <person name="Zhou Z."/>
            <person name="Liu Y."/>
            <person name="Xu W."/>
            <person name="Pan J."/>
            <person name="Luo Z.H."/>
            <person name="Li M."/>
        </authorList>
    </citation>
    <scope>NUCLEOTIDE SEQUENCE [LARGE SCALE GENOMIC DNA]</scope>
    <source>
        <strain evidence="3">SpSt-556</strain>
    </source>
</reference>
<comment type="caution">
    <text evidence="3">The sequence shown here is derived from an EMBL/GenBank/DDBJ whole genome shotgun (WGS) entry which is preliminary data.</text>
</comment>
<evidence type="ECO:0000313" key="3">
    <source>
        <dbReference type="EMBL" id="HGS87140.1"/>
    </source>
</evidence>
<dbReference type="InterPro" id="IPR000387">
    <property type="entry name" value="Tyr_Pase_dom"/>
</dbReference>